<proteinExistence type="predicted"/>
<organism evidence="1">
    <name type="scientific">Eutreptiella gymnastica</name>
    <dbReference type="NCBI Taxonomy" id="73025"/>
    <lineage>
        <taxon>Eukaryota</taxon>
        <taxon>Discoba</taxon>
        <taxon>Euglenozoa</taxon>
        <taxon>Euglenida</taxon>
        <taxon>Spirocuta</taxon>
        <taxon>Euglenophyceae</taxon>
        <taxon>Eutreptiales</taxon>
        <taxon>Eutreptiaceae</taxon>
        <taxon>Eutreptiella</taxon>
    </lineage>
</organism>
<reference evidence="1" key="1">
    <citation type="submission" date="2021-01" db="EMBL/GenBank/DDBJ databases">
        <authorList>
            <person name="Corre E."/>
            <person name="Pelletier E."/>
            <person name="Niang G."/>
            <person name="Scheremetjew M."/>
            <person name="Finn R."/>
            <person name="Kale V."/>
            <person name="Holt S."/>
            <person name="Cochrane G."/>
            <person name="Meng A."/>
            <person name="Brown T."/>
            <person name="Cohen L."/>
        </authorList>
    </citation>
    <scope>NUCLEOTIDE SEQUENCE</scope>
    <source>
        <strain evidence="1">NIES-381</strain>
    </source>
</reference>
<accession>A0A7S1NC12</accession>
<dbReference type="EMBL" id="HBGA01058382">
    <property type="protein sequence ID" value="CAD9010408.1"/>
    <property type="molecule type" value="Transcribed_RNA"/>
</dbReference>
<gene>
    <name evidence="1" type="ORF">EGYM00392_LOCUS21505</name>
</gene>
<evidence type="ECO:0000313" key="1">
    <source>
        <dbReference type="EMBL" id="CAD9010408.1"/>
    </source>
</evidence>
<dbReference type="AlphaFoldDB" id="A0A7S1NC12"/>
<protein>
    <submittedName>
        <fullName evidence="1">Uncharacterized protein</fullName>
    </submittedName>
</protein>
<name>A0A7S1NC12_9EUGL</name>
<sequence length="167" mass="18199">MSKSIYSAYTSAYMYMCQSCHVYTPCPVFSRLVGAPFGPFLTALWTQGNHDDVQRRQVCYNDPADGAGHRGGCPGWSAAVVALGRGAAGRRQQGKPPTDATSARVRACVTHPASFFYSPALTFIHKRMYVHVPCIAMPRVYTVSSVLEAGWGPVQAIPDRPLDSRQS</sequence>